<sequence>MFTGKQYFPRPPLVRDFARTCPCGPAISWHEKRRDKTMTLPVTLPFHEDESPISLVSRLARANSYVSLQSLLGFTYTSREAIVRGDHDALVEISQLSGISIERLANASIVHQHPGSNWKLGRAIFNKEMRPGKMLRYCPHCVLNDMETGIGRAISRPYARSWWSCRGIEGCPEHGLKLVEHLVTSFDQRDDFATFVEQNVQRVHNHARDHQQSSAPLLDRFLRDRISQPAKANDLVDTLDVHIVAELSGYLGKFIAIHKLTELQHEATDQREWGFRLLCKGQAEMKRIIIETIEQKRPMVHFVLDFFGPVVLWLRRNQSKPAYEPVVTLFQEIAEMNMPFGPGMEFVRPVEKRYLYCVNSAHEEFGIHKERIKALIAQHGLTTRTHLHNYSIYFDAEAARSILEKANETINGKEAASILGLGETGFNRLIDAGILGSSEVRKKREYLRIQKSDVDDLVAKLTDDAEICSEENPEWITLEKGRDFGVTIPQIIEKIIEGNAKVRIKPGSEGLLKRLRVNFYNLKPIEAYTPVEGETYVSYATANLALGTSDNTLSELIKKGYVREKPRHLNSSSHRLVAESSIYEFKKHYISLTALREIPSINCVGVKSRLAALGVFPLLGRNNKYTSFYSLADLRKMNLIQS</sequence>
<gene>
    <name evidence="2" type="ORF">F9L08_16995</name>
</gene>
<evidence type="ECO:0000313" key="2">
    <source>
        <dbReference type="EMBL" id="KAB2682804.1"/>
    </source>
</evidence>
<name>A0A6L3YIQ7_9HYPH</name>
<organism evidence="2 3">
    <name type="scientific">Brucella tritici</name>
    <dbReference type="NCBI Taxonomy" id="94626"/>
    <lineage>
        <taxon>Bacteria</taxon>
        <taxon>Pseudomonadati</taxon>
        <taxon>Pseudomonadota</taxon>
        <taxon>Alphaproteobacteria</taxon>
        <taxon>Hyphomicrobiales</taxon>
        <taxon>Brucellaceae</taxon>
        <taxon>Brucella/Ochrobactrum group</taxon>
        <taxon>Brucella</taxon>
    </lineage>
</organism>
<comment type="caution">
    <text evidence="2">The sequence shown here is derived from an EMBL/GenBank/DDBJ whole genome shotgun (WGS) entry which is preliminary data.</text>
</comment>
<accession>A0A6L3YIQ7</accession>
<evidence type="ECO:0000313" key="3">
    <source>
        <dbReference type="Proteomes" id="UP000481643"/>
    </source>
</evidence>
<dbReference type="Pfam" id="PF06527">
    <property type="entry name" value="TniQ"/>
    <property type="match status" value="1"/>
</dbReference>
<feature type="domain" description="TniQ" evidence="1">
    <location>
        <begin position="41"/>
        <end position="178"/>
    </location>
</feature>
<dbReference type="EMBL" id="WBVX01000018">
    <property type="protein sequence ID" value="KAB2682804.1"/>
    <property type="molecule type" value="Genomic_DNA"/>
</dbReference>
<dbReference type="Proteomes" id="UP000481643">
    <property type="component" value="Unassembled WGS sequence"/>
</dbReference>
<dbReference type="InterPro" id="IPR009492">
    <property type="entry name" value="TniQ"/>
</dbReference>
<protein>
    <recommendedName>
        <fullName evidence="1">TniQ domain-containing protein</fullName>
    </recommendedName>
</protein>
<evidence type="ECO:0000259" key="1">
    <source>
        <dbReference type="Pfam" id="PF06527"/>
    </source>
</evidence>
<reference evidence="2 3" key="1">
    <citation type="submission" date="2019-09" db="EMBL/GenBank/DDBJ databases">
        <title>Taxonomic organization of the family Brucellaceae based on a phylogenomic approach.</title>
        <authorList>
            <person name="Leclercq S."/>
            <person name="Cloeckaert A."/>
            <person name="Zygmunt M.S."/>
        </authorList>
    </citation>
    <scope>NUCLEOTIDE SEQUENCE [LARGE SCALE GENOMIC DNA]</scope>
    <source>
        <strain evidence="2 3">WS1830</strain>
    </source>
</reference>
<proteinExistence type="predicted"/>
<dbReference type="AlphaFoldDB" id="A0A6L3YIQ7"/>